<gene>
    <name evidence="7" type="ORF">FOY51_07095</name>
</gene>
<feature type="transmembrane region" description="Helical" evidence="5">
    <location>
        <begin position="170"/>
        <end position="191"/>
    </location>
</feature>
<evidence type="ECO:0000256" key="1">
    <source>
        <dbReference type="ARBA" id="ARBA00004651"/>
    </source>
</evidence>
<proteinExistence type="predicted"/>
<feature type="transmembrane region" description="Helical" evidence="5">
    <location>
        <begin position="305"/>
        <end position="322"/>
    </location>
</feature>
<feature type="domain" description="Major facilitator superfamily (MFS) profile" evidence="6">
    <location>
        <begin position="15"/>
        <end position="450"/>
    </location>
</feature>
<sequence>MASDTATPTSISRAALVIPSAATLLALMNYTAPVTTVPATAATLHAGATGQIWILSTISVGLSTTLLAVGGLADNFGRRRIFVIGAALLAVASAACALAPNTTVFFAGHIVQGAASAALLAAGLGIIAHSYPAGRLRAHATGIWGAMLGAGIALGPIASAGLADVADWRLWYWVAAAGSVALGFATLRSVPESWAENARRTDVRGMASMAAGIVALTTAITLGRSGWSQPVVLILFVAAVVLLGGFVLVERQAREPLLDLALFRRPGFVAATVGALVTGVAVIGLMSSLSALLQRTLDVSAMESALILGVWSGLSFVSALQAKRLVPILTARNVLATGLALCGIGELGLIGFGPDTSIWWLLIGLAIAGIGSGFANASLAGLAVGSVPADHAGMGSGANNTARYLGASIGIAMIISLSQSGPHGANVAVVVSAALSLTGAGVIAFIRMSK</sequence>
<dbReference type="PANTHER" id="PTHR42718">
    <property type="entry name" value="MAJOR FACILITATOR SUPERFAMILY MULTIDRUG TRANSPORTER MFSC"/>
    <property type="match status" value="1"/>
</dbReference>
<evidence type="ECO:0000256" key="3">
    <source>
        <dbReference type="ARBA" id="ARBA00022989"/>
    </source>
</evidence>
<protein>
    <submittedName>
        <fullName evidence="7">MFS transporter</fullName>
    </submittedName>
</protein>
<dbReference type="GO" id="GO:0022857">
    <property type="term" value="F:transmembrane transporter activity"/>
    <property type="evidence" value="ECO:0007669"/>
    <property type="project" value="InterPro"/>
</dbReference>
<keyword evidence="3 5" id="KW-1133">Transmembrane helix</keyword>
<feature type="transmembrane region" description="Helical" evidence="5">
    <location>
        <begin position="12"/>
        <end position="32"/>
    </location>
</feature>
<dbReference type="OrthoDB" id="4867914at2"/>
<dbReference type="AlphaFoldDB" id="A0A5A7SGG6"/>
<name>A0A5A7SGG6_9NOCA</name>
<keyword evidence="8" id="KW-1185">Reference proteome</keyword>
<dbReference type="EMBL" id="VLNY01000002">
    <property type="protein sequence ID" value="KAA0024292.1"/>
    <property type="molecule type" value="Genomic_DNA"/>
</dbReference>
<dbReference type="Proteomes" id="UP000322244">
    <property type="component" value="Unassembled WGS sequence"/>
</dbReference>
<dbReference type="PROSITE" id="PS00216">
    <property type="entry name" value="SUGAR_TRANSPORT_1"/>
    <property type="match status" value="1"/>
</dbReference>
<comment type="caution">
    <text evidence="7">The sequence shown here is derived from an EMBL/GenBank/DDBJ whole genome shotgun (WGS) entry which is preliminary data.</text>
</comment>
<evidence type="ECO:0000256" key="4">
    <source>
        <dbReference type="ARBA" id="ARBA00023136"/>
    </source>
</evidence>
<evidence type="ECO:0000313" key="8">
    <source>
        <dbReference type="Proteomes" id="UP000322244"/>
    </source>
</evidence>
<dbReference type="GO" id="GO:0005886">
    <property type="term" value="C:plasma membrane"/>
    <property type="evidence" value="ECO:0007669"/>
    <property type="project" value="UniProtKB-SubCell"/>
</dbReference>
<feature type="transmembrane region" description="Helical" evidence="5">
    <location>
        <begin position="269"/>
        <end position="293"/>
    </location>
</feature>
<dbReference type="PROSITE" id="PS50850">
    <property type="entry name" value="MFS"/>
    <property type="match status" value="1"/>
</dbReference>
<feature type="transmembrane region" description="Helical" evidence="5">
    <location>
        <begin position="229"/>
        <end position="249"/>
    </location>
</feature>
<comment type="subcellular location">
    <subcellularLocation>
        <location evidence="1">Cell membrane</location>
        <topology evidence="1">Multi-pass membrane protein</topology>
    </subcellularLocation>
</comment>
<feature type="transmembrane region" description="Helical" evidence="5">
    <location>
        <begin position="334"/>
        <end position="352"/>
    </location>
</feature>
<dbReference type="InterPro" id="IPR005829">
    <property type="entry name" value="Sugar_transporter_CS"/>
</dbReference>
<dbReference type="PANTHER" id="PTHR42718:SF49">
    <property type="entry name" value="EXPORT PROTEIN"/>
    <property type="match status" value="1"/>
</dbReference>
<dbReference type="Gene3D" id="1.20.1720.10">
    <property type="entry name" value="Multidrug resistance protein D"/>
    <property type="match status" value="1"/>
</dbReference>
<dbReference type="Gene3D" id="1.20.1250.20">
    <property type="entry name" value="MFS general substrate transporter like domains"/>
    <property type="match status" value="1"/>
</dbReference>
<dbReference type="Pfam" id="PF07690">
    <property type="entry name" value="MFS_1"/>
    <property type="match status" value="1"/>
</dbReference>
<evidence type="ECO:0000256" key="2">
    <source>
        <dbReference type="ARBA" id="ARBA00022692"/>
    </source>
</evidence>
<evidence type="ECO:0000313" key="7">
    <source>
        <dbReference type="EMBL" id="KAA0024292.1"/>
    </source>
</evidence>
<evidence type="ECO:0000259" key="6">
    <source>
        <dbReference type="PROSITE" id="PS50850"/>
    </source>
</evidence>
<dbReference type="InterPro" id="IPR020846">
    <property type="entry name" value="MFS_dom"/>
</dbReference>
<reference evidence="7 8" key="1">
    <citation type="submission" date="2019-07" db="EMBL/GenBank/DDBJ databases">
        <title>Rhodococcus cavernicolus sp. nov., isolated from a cave.</title>
        <authorList>
            <person name="Lee S.D."/>
        </authorList>
    </citation>
    <scope>NUCLEOTIDE SEQUENCE [LARGE SCALE GENOMIC DNA]</scope>
    <source>
        <strain evidence="7 8">C1-24</strain>
    </source>
</reference>
<evidence type="ECO:0000256" key="5">
    <source>
        <dbReference type="SAM" id="Phobius"/>
    </source>
</evidence>
<feature type="transmembrane region" description="Helical" evidence="5">
    <location>
        <begin position="140"/>
        <end position="158"/>
    </location>
</feature>
<feature type="transmembrane region" description="Helical" evidence="5">
    <location>
        <begin position="358"/>
        <end position="384"/>
    </location>
</feature>
<feature type="transmembrane region" description="Helical" evidence="5">
    <location>
        <begin position="81"/>
        <end position="100"/>
    </location>
</feature>
<feature type="transmembrane region" description="Helical" evidence="5">
    <location>
        <begin position="52"/>
        <end position="69"/>
    </location>
</feature>
<dbReference type="RefSeq" id="WP_149429452.1">
    <property type="nucleotide sequence ID" value="NZ_VLNY01000002.1"/>
</dbReference>
<organism evidence="7 8">
    <name type="scientific">Antrihabitans cavernicola</name>
    <dbReference type="NCBI Taxonomy" id="2495913"/>
    <lineage>
        <taxon>Bacteria</taxon>
        <taxon>Bacillati</taxon>
        <taxon>Actinomycetota</taxon>
        <taxon>Actinomycetes</taxon>
        <taxon>Mycobacteriales</taxon>
        <taxon>Nocardiaceae</taxon>
        <taxon>Antrihabitans</taxon>
    </lineage>
</organism>
<feature type="transmembrane region" description="Helical" evidence="5">
    <location>
        <begin position="106"/>
        <end position="128"/>
    </location>
</feature>
<dbReference type="InterPro" id="IPR011701">
    <property type="entry name" value="MFS"/>
</dbReference>
<feature type="transmembrane region" description="Helical" evidence="5">
    <location>
        <begin position="203"/>
        <end position="223"/>
    </location>
</feature>
<feature type="transmembrane region" description="Helical" evidence="5">
    <location>
        <begin position="404"/>
        <end position="421"/>
    </location>
</feature>
<keyword evidence="2 5" id="KW-0812">Transmembrane</keyword>
<dbReference type="SUPFAM" id="SSF103473">
    <property type="entry name" value="MFS general substrate transporter"/>
    <property type="match status" value="1"/>
</dbReference>
<feature type="transmembrane region" description="Helical" evidence="5">
    <location>
        <begin position="427"/>
        <end position="446"/>
    </location>
</feature>
<accession>A0A5A7SGG6</accession>
<keyword evidence="4 5" id="KW-0472">Membrane</keyword>
<dbReference type="InterPro" id="IPR036259">
    <property type="entry name" value="MFS_trans_sf"/>
</dbReference>